<accession>A0ABV5I0I3</accession>
<keyword evidence="6 9" id="KW-0028">Amino-acid biosynthesis</keyword>
<proteinExistence type="inferred from homology"/>
<evidence type="ECO:0000256" key="6">
    <source>
        <dbReference type="ARBA" id="ARBA00022605"/>
    </source>
</evidence>
<evidence type="ECO:0000256" key="3">
    <source>
        <dbReference type="ARBA" id="ARBA00005133"/>
    </source>
</evidence>
<name>A0ABV5I0I3_9RHOB</name>
<keyword evidence="5 9" id="KW-0963">Cytoplasm</keyword>
<evidence type="ECO:0000256" key="4">
    <source>
        <dbReference type="ARBA" id="ARBA00009667"/>
    </source>
</evidence>
<evidence type="ECO:0000256" key="2">
    <source>
        <dbReference type="ARBA" id="ARBA00004496"/>
    </source>
</evidence>
<evidence type="ECO:0000256" key="7">
    <source>
        <dbReference type="ARBA" id="ARBA00023102"/>
    </source>
</evidence>
<comment type="caution">
    <text evidence="9">Lacks conserved residue(s) required for the propagation of feature annotation.</text>
</comment>
<comment type="caution">
    <text evidence="12">The sequence shown here is derived from an EMBL/GenBank/DDBJ whole genome shotgun (WGS) entry which is preliminary data.</text>
</comment>
<dbReference type="Proteomes" id="UP001589670">
    <property type="component" value="Unassembled WGS sequence"/>
</dbReference>
<keyword evidence="7 9" id="KW-0368">Histidine biosynthesis</keyword>
<dbReference type="Pfam" id="PF00977">
    <property type="entry name" value="His_biosynth"/>
    <property type="match status" value="1"/>
</dbReference>
<dbReference type="HAMAP" id="MF_01014">
    <property type="entry name" value="HisA"/>
    <property type="match status" value="1"/>
</dbReference>
<dbReference type="PANTHER" id="PTHR43090:SF2">
    <property type="entry name" value="1-(5-PHOSPHORIBOSYL)-5-[(5-PHOSPHORIBOSYLAMINO)METHYLIDENEAMINO] IMIDAZOLE-4-CARBOXAMIDE ISOMERASE"/>
    <property type="match status" value="1"/>
</dbReference>
<dbReference type="EMBL" id="JBHMEC010000012">
    <property type="protein sequence ID" value="MFB9149716.1"/>
    <property type="molecule type" value="Genomic_DNA"/>
</dbReference>
<dbReference type="RefSeq" id="WP_377068909.1">
    <property type="nucleotide sequence ID" value="NZ_JBHMEC010000012.1"/>
</dbReference>
<sequence>MIIYPDIGIQNGRCVTLRKGQMTQPEIYAHDPVAKALEFVEQGAEWLNVVDLDAVRGRGRGAFNSDLIVSLINAVPVPVQVGGGIRKLDQVDWWMDRGADCVVIGSAACLGPGMVRKACERYPFRILLAVDVWQGRVMVNGWTRPTAMTPLDFACRFDRLDLGGIIVTDIDYDIDLPDASFALVTGMARHLTTPVIVSGVVKTLDHLATLKYLETISGAVIGRALHHGRFSLSEALRLVWEVDPAEAWWRHPPSDFDLPEEQETSRPAVATAEIVRAATHAPAAQRPAPARHEHGAARPVTPRSTPDAKGA</sequence>
<gene>
    <name evidence="9" type="primary">hisA</name>
    <name evidence="12" type="ORF">ACFFU4_08150</name>
</gene>
<keyword evidence="13" id="KW-1185">Reference proteome</keyword>
<dbReference type="Gene3D" id="3.20.20.70">
    <property type="entry name" value="Aldolase class I"/>
    <property type="match status" value="1"/>
</dbReference>
<dbReference type="CDD" id="cd04732">
    <property type="entry name" value="HisA"/>
    <property type="match status" value="1"/>
</dbReference>
<dbReference type="InterPro" id="IPR013785">
    <property type="entry name" value="Aldolase_TIM"/>
</dbReference>
<protein>
    <recommendedName>
        <fullName evidence="9">1-(5-phosphoribosyl)-5-[(5-phosphoribosylamino)methylideneamino] imidazole-4-carboxamide isomerase</fullName>
        <ecNumber evidence="9">5.3.1.16</ecNumber>
    </recommendedName>
    <alternativeName>
        <fullName evidence="9">Phosphoribosylformimino-5-aminoimidazole carboxamide ribotide isomerase</fullName>
    </alternativeName>
</protein>
<feature type="compositionally biased region" description="Low complexity" evidence="11">
    <location>
        <begin position="277"/>
        <end position="288"/>
    </location>
</feature>
<comment type="pathway">
    <text evidence="3 9">Amino-acid biosynthesis; L-histidine biosynthesis; L-histidine from 5-phospho-alpha-D-ribose 1-diphosphate: step 4/9.</text>
</comment>
<evidence type="ECO:0000256" key="11">
    <source>
        <dbReference type="SAM" id="MobiDB-lite"/>
    </source>
</evidence>
<dbReference type="InterPro" id="IPR044524">
    <property type="entry name" value="Isoase_HisA-like"/>
</dbReference>
<comment type="similarity">
    <text evidence="4 9 10">Belongs to the HisA/HisF family.</text>
</comment>
<evidence type="ECO:0000313" key="12">
    <source>
        <dbReference type="EMBL" id="MFB9149716.1"/>
    </source>
</evidence>
<evidence type="ECO:0000256" key="8">
    <source>
        <dbReference type="ARBA" id="ARBA00023235"/>
    </source>
</evidence>
<dbReference type="EC" id="5.3.1.16" evidence="9"/>
<feature type="region of interest" description="Disordered" evidence="11">
    <location>
        <begin position="277"/>
        <end position="311"/>
    </location>
</feature>
<comment type="subcellular location">
    <subcellularLocation>
        <location evidence="2 9">Cytoplasm</location>
    </subcellularLocation>
</comment>
<dbReference type="InterPro" id="IPR011060">
    <property type="entry name" value="RibuloseP-bd_barrel"/>
</dbReference>
<evidence type="ECO:0000313" key="13">
    <source>
        <dbReference type="Proteomes" id="UP001589670"/>
    </source>
</evidence>
<comment type="catalytic activity">
    <reaction evidence="1 9">
        <text>1-(5-phospho-beta-D-ribosyl)-5-[(5-phospho-beta-D-ribosylamino)methylideneamino]imidazole-4-carboxamide = 5-[(5-phospho-1-deoxy-D-ribulos-1-ylimino)methylamino]-1-(5-phospho-beta-D-ribosyl)imidazole-4-carboxamide</text>
        <dbReference type="Rhea" id="RHEA:15469"/>
        <dbReference type="ChEBI" id="CHEBI:58435"/>
        <dbReference type="ChEBI" id="CHEBI:58525"/>
        <dbReference type="EC" id="5.3.1.16"/>
    </reaction>
</comment>
<evidence type="ECO:0000256" key="5">
    <source>
        <dbReference type="ARBA" id="ARBA00022490"/>
    </source>
</evidence>
<organism evidence="12 13">
    <name type="scientific">Roseovarius ramblicola</name>
    <dbReference type="NCBI Taxonomy" id="2022336"/>
    <lineage>
        <taxon>Bacteria</taxon>
        <taxon>Pseudomonadati</taxon>
        <taxon>Pseudomonadota</taxon>
        <taxon>Alphaproteobacteria</taxon>
        <taxon>Rhodobacterales</taxon>
        <taxon>Roseobacteraceae</taxon>
        <taxon>Roseovarius</taxon>
    </lineage>
</organism>
<evidence type="ECO:0000256" key="9">
    <source>
        <dbReference type="HAMAP-Rule" id="MF_01014"/>
    </source>
</evidence>
<dbReference type="InterPro" id="IPR023016">
    <property type="entry name" value="HisA/PriA"/>
</dbReference>
<evidence type="ECO:0000256" key="1">
    <source>
        <dbReference type="ARBA" id="ARBA00000901"/>
    </source>
</evidence>
<reference evidence="12 13" key="1">
    <citation type="submission" date="2024-09" db="EMBL/GenBank/DDBJ databases">
        <authorList>
            <person name="Sun Q."/>
            <person name="Mori K."/>
        </authorList>
    </citation>
    <scope>NUCLEOTIDE SEQUENCE [LARGE SCALE GENOMIC DNA]</scope>
    <source>
        <strain evidence="12 13">CECT 9424</strain>
    </source>
</reference>
<evidence type="ECO:0000256" key="10">
    <source>
        <dbReference type="RuleBase" id="RU003657"/>
    </source>
</evidence>
<dbReference type="InterPro" id="IPR006062">
    <property type="entry name" value="His_biosynth"/>
</dbReference>
<feature type="active site" description="Proton donor" evidence="9">
    <location>
        <position position="131"/>
    </location>
</feature>
<dbReference type="SUPFAM" id="SSF51366">
    <property type="entry name" value="Ribulose-phoshate binding barrel"/>
    <property type="match status" value="1"/>
</dbReference>
<dbReference type="PANTHER" id="PTHR43090">
    <property type="entry name" value="1-(5-PHOSPHORIBOSYL)-5-[(5-PHOSPHORIBOSYLAMINO)METHYLIDENEAMINO] IMIDAZOLE-4-CARBOXAMIDE ISOMERASE"/>
    <property type="match status" value="1"/>
</dbReference>
<keyword evidence="8 9" id="KW-0413">Isomerase</keyword>
<dbReference type="GO" id="GO:0016853">
    <property type="term" value="F:isomerase activity"/>
    <property type="evidence" value="ECO:0007669"/>
    <property type="project" value="UniProtKB-KW"/>
</dbReference>